<comment type="caution">
    <text evidence="1">The sequence shown here is derived from an EMBL/GenBank/DDBJ whole genome shotgun (WGS) entry which is preliminary data.</text>
</comment>
<evidence type="ECO:0000313" key="2">
    <source>
        <dbReference type="Proteomes" id="UP001281761"/>
    </source>
</evidence>
<sequence>MNDESVTLSSSIDACLSVTFESHPTVTLEEELFLDFVSNSKMLFEDKSRIYNSLVALVKAGYPFDKTLQDRAAQFLKNVEQELRNEEEADQLVTDFVHSSSGPLSGFVDSIVTLMSSPHSTMIAAALSFLQSRTKVSGRPFLHL</sequence>
<dbReference type="Proteomes" id="UP001281761">
    <property type="component" value="Unassembled WGS sequence"/>
</dbReference>
<name>A0ABQ9Y8M5_9EUKA</name>
<reference evidence="1 2" key="1">
    <citation type="journal article" date="2022" name="bioRxiv">
        <title>Genomics of Preaxostyla Flagellates Illuminates Evolutionary Transitions and the Path Towards Mitochondrial Loss.</title>
        <authorList>
            <person name="Novak L.V.F."/>
            <person name="Treitli S.C."/>
            <person name="Pyrih J."/>
            <person name="Halakuc P."/>
            <person name="Pipaliya S.V."/>
            <person name="Vacek V."/>
            <person name="Brzon O."/>
            <person name="Soukal P."/>
            <person name="Eme L."/>
            <person name="Dacks J.B."/>
            <person name="Karnkowska A."/>
            <person name="Elias M."/>
            <person name="Hampl V."/>
        </authorList>
    </citation>
    <scope>NUCLEOTIDE SEQUENCE [LARGE SCALE GENOMIC DNA]</scope>
    <source>
        <strain evidence="1">NAU3</strain>
        <tissue evidence="1">Gut</tissue>
    </source>
</reference>
<proteinExistence type="predicted"/>
<gene>
    <name evidence="1" type="ORF">BLNAU_4921</name>
</gene>
<organism evidence="1 2">
    <name type="scientific">Blattamonas nauphoetae</name>
    <dbReference type="NCBI Taxonomy" id="2049346"/>
    <lineage>
        <taxon>Eukaryota</taxon>
        <taxon>Metamonada</taxon>
        <taxon>Preaxostyla</taxon>
        <taxon>Oxymonadida</taxon>
        <taxon>Blattamonas</taxon>
    </lineage>
</organism>
<keyword evidence="2" id="KW-1185">Reference proteome</keyword>
<accession>A0ABQ9Y8M5</accession>
<evidence type="ECO:0000313" key="1">
    <source>
        <dbReference type="EMBL" id="KAK2960038.1"/>
    </source>
</evidence>
<dbReference type="EMBL" id="JARBJD010000025">
    <property type="protein sequence ID" value="KAK2960038.1"/>
    <property type="molecule type" value="Genomic_DNA"/>
</dbReference>
<protein>
    <submittedName>
        <fullName evidence="1">Uncharacterized protein</fullName>
    </submittedName>
</protein>